<evidence type="ECO:0000313" key="4">
    <source>
        <dbReference type="Proteomes" id="UP000744769"/>
    </source>
</evidence>
<evidence type="ECO:0000256" key="1">
    <source>
        <dbReference type="SAM" id="MobiDB-lite"/>
    </source>
</evidence>
<feature type="compositionally biased region" description="Polar residues" evidence="1">
    <location>
        <begin position="15"/>
        <end position="29"/>
    </location>
</feature>
<keyword evidence="4" id="KW-1185">Reference proteome</keyword>
<dbReference type="Proteomes" id="UP000744769">
    <property type="component" value="Unassembled WGS sequence"/>
</dbReference>
<keyword evidence="2" id="KW-0472">Membrane</keyword>
<feature type="region of interest" description="Disordered" evidence="1">
    <location>
        <begin position="1"/>
        <end position="36"/>
    </location>
</feature>
<keyword evidence="2" id="KW-0812">Transmembrane</keyword>
<gene>
    <name evidence="3" type="ORF">G9U51_10760</name>
</gene>
<reference evidence="3" key="1">
    <citation type="submission" date="2020-03" db="EMBL/GenBank/DDBJ databases">
        <title>Draft sequencing of Calidifontibacter sp. DB0510.</title>
        <authorList>
            <person name="Kim D.-U."/>
        </authorList>
    </citation>
    <scope>NUCLEOTIDE SEQUENCE</scope>
    <source>
        <strain evidence="3">DB0510</strain>
    </source>
</reference>
<dbReference type="EMBL" id="JAAOIV010000007">
    <property type="protein sequence ID" value="NHN56255.1"/>
    <property type="molecule type" value="Genomic_DNA"/>
</dbReference>
<feature type="transmembrane region" description="Helical" evidence="2">
    <location>
        <begin position="41"/>
        <end position="62"/>
    </location>
</feature>
<feature type="compositionally biased region" description="Basic and acidic residues" evidence="1">
    <location>
        <begin position="1"/>
        <end position="11"/>
    </location>
</feature>
<protein>
    <submittedName>
        <fullName evidence="3">Uncharacterized protein</fullName>
    </submittedName>
</protein>
<sequence length="127" mass="13005">MNDASDAHRAGDPPATSSRVGATALTGSPHTGRVRRNPAPWWWALAVAVPVVLGFAGAQANAAQMERTITQRAQTAIAGSGIDGAKVRTDGRDVTVSVPADADGDKAEQAVSAIPGVRTVVVKRVTP</sequence>
<accession>A0A967B2M4</accession>
<dbReference type="RefSeq" id="WP_166196842.1">
    <property type="nucleotide sequence ID" value="NZ_JAAOIV010000007.1"/>
</dbReference>
<evidence type="ECO:0000313" key="3">
    <source>
        <dbReference type="EMBL" id="NHN56255.1"/>
    </source>
</evidence>
<organism evidence="3 4">
    <name type="scientific">Metallococcus carri</name>
    <dbReference type="NCBI Taxonomy" id="1656884"/>
    <lineage>
        <taxon>Bacteria</taxon>
        <taxon>Bacillati</taxon>
        <taxon>Actinomycetota</taxon>
        <taxon>Actinomycetes</taxon>
        <taxon>Micrococcales</taxon>
        <taxon>Dermacoccaceae</taxon>
        <taxon>Metallococcus</taxon>
    </lineage>
</organism>
<proteinExistence type="predicted"/>
<name>A0A967B2M4_9MICO</name>
<keyword evidence="2" id="KW-1133">Transmembrane helix</keyword>
<dbReference type="AlphaFoldDB" id="A0A967B2M4"/>
<comment type="caution">
    <text evidence="3">The sequence shown here is derived from an EMBL/GenBank/DDBJ whole genome shotgun (WGS) entry which is preliminary data.</text>
</comment>
<evidence type="ECO:0000256" key="2">
    <source>
        <dbReference type="SAM" id="Phobius"/>
    </source>
</evidence>